<dbReference type="Gene3D" id="1.25.40.10">
    <property type="entry name" value="Tetratricopeptide repeat domain"/>
    <property type="match status" value="1"/>
</dbReference>
<dbReference type="InterPro" id="IPR019734">
    <property type="entry name" value="TPR_rpt"/>
</dbReference>
<dbReference type="Proteomes" id="UP001174136">
    <property type="component" value="Unassembled WGS sequence"/>
</dbReference>
<dbReference type="Gene3D" id="1.10.260.100">
    <property type="match status" value="1"/>
</dbReference>
<keyword evidence="10" id="KW-1185">Reference proteome</keyword>
<feature type="region of interest" description="Disordered" evidence="7">
    <location>
        <begin position="232"/>
        <end position="261"/>
    </location>
</feature>
<dbReference type="AlphaFoldDB" id="A0AA47N513"/>
<dbReference type="GO" id="GO:0005634">
    <property type="term" value="C:nucleus"/>
    <property type="evidence" value="ECO:0007669"/>
    <property type="project" value="UniProtKB-ARBA"/>
</dbReference>
<feature type="compositionally biased region" description="Acidic residues" evidence="7">
    <location>
        <begin position="251"/>
        <end position="261"/>
    </location>
</feature>
<evidence type="ECO:0000256" key="7">
    <source>
        <dbReference type="SAM" id="MobiDB-lite"/>
    </source>
</evidence>
<dbReference type="PROSITE" id="PS50005">
    <property type="entry name" value="TPR"/>
    <property type="match status" value="1"/>
</dbReference>
<evidence type="ECO:0000256" key="6">
    <source>
        <dbReference type="PROSITE-ProRule" id="PRU00339"/>
    </source>
</evidence>
<dbReference type="FunFam" id="6.10.250.3420:FF:000001">
    <property type="entry name" value="Hsc70-interacting protein-like protein"/>
    <property type="match status" value="1"/>
</dbReference>
<dbReference type="SUPFAM" id="SSF48452">
    <property type="entry name" value="TPR-like"/>
    <property type="match status" value="1"/>
</dbReference>
<dbReference type="SMART" id="SM00727">
    <property type="entry name" value="STI1"/>
    <property type="match status" value="1"/>
</dbReference>
<evidence type="ECO:0000313" key="9">
    <source>
        <dbReference type="EMBL" id="KAK0152005.1"/>
    </source>
</evidence>
<dbReference type="InterPro" id="IPR006636">
    <property type="entry name" value="STI1_HS-bd"/>
</dbReference>
<dbReference type="GO" id="GO:0030544">
    <property type="term" value="F:Hsp70 protein binding"/>
    <property type="evidence" value="ECO:0007669"/>
    <property type="project" value="TreeGrafter"/>
</dbReference>
<dbReference type="InterPro" id="IPR041243">
    <property type="entry name" value="STI1/HOP_DP"/>
</dbReference>
<feature type="compositionally biased region" description="Gly residues" evidence="7">
    <location>
        <begin position="454"/>
        <end position="475"/>
    </location>
</feature>
<dbReference type="Pfam" id="PF17830">
    <property type="entry name" value="STI1-HOP_DP"/>
    <property type="match status" value="1"/>
</dbReference>
<comment type="similarity">
    <text evidence="1">Belongs to the FAM10 family.</text>
</comment>
<dbReference type="Pfam" id="PF18253">
    <property type="entry name" value="HipN"/>
    <property type="match status" value="1"/>
</dbReference>
<feature type="compositionally biased region" description="Basic and acidic residues" evidence="7">
    <location>
        <begin position="420"/>
        <end position="451"/>
    </location>
</feature>
<name>A0AA47N513_MERPO</name>
<dbReference type="SMART" id="SM00028">
    <property type="entry name" value="TPR"/>
    <property type="match status" value="3"/>
</dbReference>
<gene>
    <name evidence="9" type="primary">ST13</name>
    <name evidence="9" type="ORF">N1851_006622</name>
</gene>
<dbReference type="FunFam" id="1.25.40.10:FF:000112">
    <property type="entry name" value="FAM10 family protein"/>
    <property type="match status" value="1"/>
</dbReference>
<keyword evidence="3 6" id="KW-0802">TPR repeat</keyword>
<dbReference type="InterPro" id="IPR034649">
    <property type="entry name" value="Hip_N"/>
</dbReference>
<evidence type="ECO:0000256" key="2">
    <source>
        <dbReference type="ARBA" id="ARBA00022737"/>
    </source>
</evidence>
<dbReference type="GO" id="GO:1902494">
    <property type="term" value="C:catalytic complex"/>
    <property type="evidence" value="ECO:0007669"/>
    <property type="project" value="UniProtKB-ARBA"/>
</dbReference>
<feature type="repeat" description="TPR" evidence="6">
    <location>
        <begin position="328"/>
        <end position="361"/>
    </location>
</feature>
<evidence type="ECO:0000256" key="5">
    <source>
        <dbReference type="ARBA" id="ARBA00064040"/>
    </source>
</evidence>
<comment type="function">
    <text evidence="4">One HIP oligomer binds the ATPase domains of at least two HSC70 molecules dependent on activation of the HSC70 ATPase by HSP40. Stabilizes the ADP state of HSC70 that has a high affinity for substrate protein. Through its own chaperone activity, it may contribute to the interaction of HSC70 with various target proteins.</text>
</comment>
<dbReference type="InterPro" id="IPR011990">
    <property type="entry name" value="TPR-like_helical_dom_sf"/>
</dbReference>
<comment type="caution">
    <text evidence="9">The sequence shown here is derived from an EMBL/GenBank/DDBJ whole genome shotgun (WGS) entry which is preliminary data.</text>
</comment>
<feature type="region of interest" description="Disordered" evidence="7">
    <location>
        <begin position="413"/>
        <end position="475"/>
    </location>
</feature>
<dbReference type="CDD" id="cd14438">
    <property type="entry name" value="Hip_N"/>
    <property type="match status" value="1"/>
</dbReference>
<dbReference type="GO" id="GO:0046983">
    <property type="term" value="F:protein dimerization activity"/>
    <property type="evidence" value="ECO:0007669"/>
    <property type="project" value="InterPro"/>
</dbReference>
<dbReference type="PANTHER" id="PTHR45883:SF2">
    <property type="entry name" value="HSC70-INTERACTING PROTEIN"/>
    <property type="match status" value="1"/>
</dbReference>
<evidence type="ECO:0000313" key="10">
    <source>
        <dbReference type="Proteomes" id="UP001174136"/>
    </source>
</evidence>
<comment type="subunit">
    <text evidence="5">Homotetramer. Interacts with Hsc70 as well as DNAJ homologs and Hsp90.</text>
</comment>
<keyword evidence="2" id="KW-0677">Repeat</keyword>
<dbReference type="Gene3D" id="6.10.250.3420">
    <property type="match status" value="1"/>
</dbReference>
<sequence length="573" mass="62030">MWSRLTPGEHIDRQASWTSSTASYSSAWAALYLFNESVKNGKKERKAQLRNSKINDLTSRLHEGHLSRALEGPQRVCQGPDGTRHWPCLQHGAHMSLVELRVGWLRAVVPQRSAWGGTCHMEGDTAPQHHAQLFSAVDPLYAGQCGRPIFPRPGSVPQLSGWVPAGHEEDGLHQRIQGRRMDPRKLSDLKAFVQLCESNSSVLHLPEMKFFRTWLQGMGAFIPLPKKTEGSCKGGCPCGPSPSSAQSPESADSEDDESDLEIDNEGVIEPDTDEPQEMGDFENLEVTEEMMDQANDKKMEAIDALGGGDLQKALELFTDAIKLNPCVAVMYAKRASVYIQMKKPNAAKRDCDRAISINPDSAQPYKWRGKAHKLLGNWEEAAKDLATACKLDYDDDASTMLKEVQPKANKIIEHRRKYERKREEKEIQEKKDRIKKAREEHERAQKEEEARQAAGGGGGGAGGFPGFPGAGGFPGGAGGFPGGAGGFPGGAGGFPGGAGGFPGGAGGAPFGMPGIGDLLNDPEVLNAMKDQDVMDAFQDVAQNPANIAKYQGNPKIMALITKLSAKFGAPPQP</sequence>
<feature type="domain" description="STI1" evidence="8">
    <location>
        <begin position="521"/>
        <end position="560"/>
    </location>
</feature>
<feature type="compositionally biased region" description="Low complexity" evidence="7">
    <location>
        <begin position="241"/>
        <end position="250"/>
    </location>
</feature>
<accession>A0AA47N513</accession>
<proteinExistence type="inferred from homology"/>
<evidence type="ECO:0000256" key="1">
    <source>
        <dbReference type="ARBA" id="ARBA00009015"/>
    </source>
</evidence>
<organism evidence="9 10">
    <name type="scientific">Merluccius polli</name>
    <name type="common">Benguela hake</name>
    <name type="synonym">Merluccius cadenati</name>
    <dbReference type="NCBI Taxonomy" id="89951"/>
    <lineage>
        <taxon>Eukaryota</taxon>
        <taxon>Metazoa</taxon>
        <taxon>Chordata</taxon>
        <taxon>Craniata</taxon>
        <taxon>Vertebrata</taxon>
        <taxon>Euteleostomi</taxon>
        <taxon>Actinopterygii</taxon>
        <taxon>Neopterygii</taxon>
        <taxon>Teleostei</taxon>
        <taxon>Neoteleostei</taxon>
        <taxon>Acanthomorphata</taxon>
        <taxon>Zeiogadaria</taxon>
        <taxon>Gadariae</taxon>
        <taxon>Gadiformes</taxon>
        <taxon>Gadoidei</taxon>
        <taxon>Merlucciidae</taxon>
        <taxon>Merluccius</taxon>
    </lineage>
</organism>
<protein>
    <submittedName>
        <fullName evidence="9">Hsc70-interacting protein</fullName>
    </submittedName>
</protein>
<evidence type="ECO:0000256" key="3">
    <source>
        <dbReference type="ARBA" id="ARBA00022803"/>
    </source>
</evidence>
<dbReference type="EMBL" id="JAOPHQ010001146">
    <property type="protein sequence ID" value="KAK0152005.1"/>
    <property type="molecule type" value="Genomic_DNA"/>
</dbReference>
<evidence type="ECO:0000256" key="4">
    <source>
        <dbReference type="ARBA" id="ARBA00037033"/>
    </source>
</evidence>
<evidence type="ECO:0000259" key="8">
    <source>
        <dbReference type="SMART" id="SM00727"/>
    </source>
</evidence>
<dbReference type="Pfam" id="PF13181">
    <property type="entry name" value="TPR_8"/>
    <property type="match status" value="1"/>
</dbReference>
<dbReference type="PANTHER" id="PTHR45883">
    <property type="entry name" value="HSC70-INTERACTING PROTEIN"/>
    <property type="match status" value="1"/>
</dbReference>
<reference evidence="9" key="1">
    <citation type="journal article" date="2023" name="Front. Mar. Sci.">
        <title>A new Merluccius polli reference genome to investigate the effects of global change in West African waters.</title>
        <authorList>
            <person name="Mateo J.L."/>
            <person name="Blanco-Fernandez C."/>
            <person name="Garcia-Vazquez E."/>
            <person name="Machado-Schiaffino G."/>
        </authorList>
    </citation>
    <scope>NUCLEOTIDE SEQUENCE</scope>
    <source>
        <strain evidence="9">C29</strain>
        <tissue evidence="9">Fin</tissue>
    </source>
</reference>